<accession>Q236E5</accession>
<organism evidence="1 2">
    <name type="scientific">Tetrahymena thermophila (strain SB210)</name>
    <dbReference type="NCBI Taxonomy" id="312017"/>
    <lineage>
        <taxon>Eukaryota</taxon>
        <taxon>Sar</taxon>
        <taxon>Alveolata</taxon>
        <taxon>Ciliophora</taxon>
        <taxon>Intramacronucleata</taxon>
        <taxon>Oligohymenophorea</taxon>
        <taxon>Hymenostomatida</taxon>
        <taxon>Tetrahymenina</taxon>
        <taxon>Tetrahymenidae</taxon>
        <taxon>Tetrahymena</taxon>
    </lineage>
</organism>
<dbReference type="InterPro" id="IPR028008">
    <property type="entry name" value="DUF4441"/>
</dbReference>
<protein>
    <submittedName>
        <fullName evidence="1">Uncharacterized protein</fullName>
    </submittedName>
</protein>
<proteinExistence type="predicted"/>
<dbReference type="Pfam" id="PF14536">
    <property type="entry name" value="DUF4441"/>
    <property type="match status" value="1"/>
</dbReference>
<dbReference type="Proteomes" id="UP000009168">
    <property type="component" value="Unassembled WGS sequence"/>
</dbReference>
<dbReference type="AlphaFoldDB" id="Q236E5"/>
<sequence>MIEFLYNVKTEENICQIQQNENDYLHENTCKYRKEQTLQSEISSKIPQNQFMDYINKFPSQIKKLKYMAKTKQINQYDRLGKVPMIEVVSNILGEQEGISHQENQQILNLLQKSKHNLYKNILQAFKRHIIECQDTFLMSVYVNLSEDKWTFEHIQQRVSTNLARSGRLNLKIKNLSKNRNLQKIFNYFLKNSDKLWLSDSKIQNKDQYKEQIKLIVIAQERQILQNFTQCYKKQRKNSLQK</sequence>
<dbReference type="HOGENOM" id="CLU_098858_1_0_1"/>
<dbReference type="RefSeq" id="XP_001012800.2">
    <property type="nucleotide sequence ID" value="XM_001012800.2"/>
</dbReference>
<name>Q236E5_TETTS</name>
<dbReference type="KEGG" id="tet:TTHERM_00091480"/>
<reference evidence="2" key="1">
    <citation type="journal article" date="2006" name="PLoS Biol.">
        <title>Macronuclear genome sequence of the ciliate Tetrahymena thermophila, a model eukaryote.</title>
        <authorList>
            <person name="Eisen J.A."/>
            <person name="Coyne R.S."/>
            <person name="Wu M."/>
            <person name="Wu D."/>
            <person name="Thiagarajan M."/>
            <person name="Wortman J.R."/>
            <person name="Badger J.H."/>
            <person name="Ren Q."/>
            <person name="Amedeo P."/>
            <person name="Jones K.M."/>
            <person name="Tallon L.J."/>
            <person name="Delcher A.L."/>
            <person name="Salzberg S.L."/>
            <person name="Silva J.C."/>
            <person name="Haas B.J."/>
            <person name="Majoros W.H."/>
            <person name="Farzad M."/>
            <person name="Carlton J.M."/>
            <person name="Smith R.K. Jr."/>
            <person name="Garg J."/>
            <person name="Pearlman R.E."/>
            <person name="Karrer K.M."/>
            <person name="Sun L."/>
            <person name="Manning G."/>
            <person name="Elde N.C."/>
            <person name="Turkewitz A.P."/>
            <person name="Asai D.J."/>
            <person name="Wilkes D.E."/>
            <person name="Wang Y."/>
            <person name="Cai H."/>
            <person name="Collins K."/>
            <person name="Stewart B.A."/>
            <person name="Lee S.R."/>
            <person name="Wilamowska K."/>
            <person name="Weinberg Z."/>
            <person name="Ruzzo W.L."/>
            <person name="Wloga D."/>
            <person name="Gaertig J."/>
            <person name="Frankel J."/>
            <person name="Tsao C.-C."/>
            <person name="Gorovsky M.A."/>
            <person name="Keeling P.J."/>
            <person name="Waller R.F."/>
            <person name="Patron N.J."/>
            <person name="Cherry J.M."/>
            <person name="Stover N.A."/>
            <person name="Krieger C.J."/>
            <person name="del Toro C."/>
            <person name="Ryder H.F."/>
            <person name="Williamson S.C."/>
            <person name="Barbeau R.A."/>
            <person name="Hamilton E.P."/>
            <person name="Orias E."/>
        </authorList>
    </citation>
    <scope>NUCLEOTIDE SEQUENCE [LARGE SCALE GENOMIC DNA]</scope>
    <source>
        <strain evidence="2">SB210</strain>
    </source>
</reference>
<gene>
    <name evidence="1" type="ORF">TTHERM_00091480</name>
</gene>
<evidence type="ECO:0000313" key="2">
    <source>
        <dbReference type="Proteomes" id="UP000009168"/>
    </source>
</evidence>
<evidence type="ECO:0000313" key="1">
    <source>
        <dbReference type="EMBL" id="EAR92555.2"/>
    </source>
</evidence>
<dbReference type="GeneID" id="7841678"/>
<dbReference type="EMBL" id="GG662749">
    <property type="protein sequence ID" value="EAR92555.2"/>
    <property type="molecule type" value="Genomic_DNA"/>
</dbReference>
<dbReference type="InParanoid" id="Q236E5"/>
<keyword evidence="2" id="KW-1185">Reference proteome</keyword>